<dbReference type="EMBL" id="BBML01000003">
    <property type="protein sequence ID" value="GAK96909.1"/>
    <property type="molecule type" value="Genomic_DNA"/>
</dbReference>
<evidence type="ECO:0000313" key="6">
    <source>
        <dbReference type="Proteomes" id="UP000029221"/>
    </source>
</evidence>
<evidence type="ECO:0000256" key="1">
    <source>
        <dbReference type="ARBA" id="ARBA00003989"/>
    </source>
</evidence>
<comment type="function">
    <text evidence="1">May be involved in the biogenesis of curli organelles.</text>
</comment>
<name>A0A090Q1D8_9FLAO</name>
<dbReference type="AlphaFoldDB" id="A0A090Q1D8"/>
<gene>
    <name evidence="5" type="ORF">JCM19294_1218</name>
</gene>
<comment type="caution">
    <text evidence="5">The sequence shown here is derived from an EMBL/GenBank/DDBJ whole genome shotgun (WGS) entry which is preliminary data.</text>
</comment>
<organism evidence="5 6">
    <name type="scientific">Nonlabens tegetincola</name>
    <dbReference type="NCBI Taxonomy" id="323273"/>
    <lineage>
        <taxon>Bacteria</taxon>
        <taxon>Pseudomonadati</taxon>
        <taxon>Bacteroidota</taxon>
        <taxon>Flavobacteriia</taxon>
        <taxon>Flavobacteriales</taxon>
        <taxon>Flavobacteriaceae</taxon>
        <taxon>Nonlabens</taxon>
    </lineage>
</organism>
<sequence length="142" mass="15621">MLKSITTMLTLFMVILLSSTTDSQAQQLVYRPINPAFGGDTFNYQWLVQSAELQNKFTDPNEAALAEDESALDAFAQGLNRQLLSSLSRSLLNLQFDSSQDLEPGTFSFGNLEVEVLESLEGLVINILDTTTGDQTQVVVPQ</sequence>
<evidence type="ECO:0000256" key="2">
    <source>
        <dbReference type="ARBA" id="ARBA00014031"/>
    </source>
</evidence>
<dbReference type="eggNOG" id="ENOG5032U3R">
    <property type="taxonomic scope" value="Bacteria"/>
</dbReference>
<evidence type="ECO:0000256" key="4">
    <source>
        <dbReference type="SAM" id="SignalP"/>
    </source>
</evidence>
<keyword evidence="6" id="KW-1185">Reference proteome</keyword>
<dbReference type="STRING" id="319236.BST91_03545"/>
<protein>
    <recommendedName>
        <fullName evidence="2">Curli production assembly/transport component CsgF</fullName>
    </recommendedName>
</protein>
<keyword evidence="3 4" id="KW-0732">Signal</keyword>
<feature type="signal peptide" evidence="4">
    <location>
        <begin position="1"/>
        <end position="25"/>
    </location>
</feature>
<dbReference type="RefSeq" id="WP_235783964.1">
    <property type="nucleotide sequence ID" value="NZ_BBML01000003.1"/>
</dbReference>
<dbReference type="Pfam" id="PF10614">
    <property type="entry name" value="CsgF"/>
    <property type="match status" value="1"/>
</dbReference>
<proteinExistence type="predicted"/>
<evidence type="ECO:0000256" key="3">
    <source>
        <dbReference type="ARBA" id="ARBA00022729"/>
    </source>
</evidence>
<feature type="chain" id="PRO_5001861478" description="Curli production assembly/transport component CsgF" evidence="4">
    <location>
        <begin position="26"/>
        <end position="142"/>
    </location>
</feature>
<evidence type="ECO:0000313" key="5">
    <source>
        <dbReference type="EMBL" id="GAK96909.1"/>
    </source>
</evidence>
<dbReference type="InterPro" id="IPR018893">
    <property type="entry name" value="T8SS_CsgF"/>
</dbReference>
<accession>A0A090Q1D8</accession>
<dbReference type="Proteomes" id="UP000029221">
    <property type="component" value="Unassembled WGS sequence"/>
</dbReference>
<reference evidence="5" key="1">
    <citation type="journal article" date="2014" name="Genome Announc.">
        <title>Draft Genome Sequences of Marine Flavobacterium Nonlabens Strains NR17, NR24, NR27, NR32, NR33, and Ara13.</title>
        <authorList>
            <person name="Nakanishi M."/>
            <person name="Meirelles P."/>
            <person name="Suzuki R."/>
            <person name="Takatani N."/>
            <person name="Mino S."/>
            <person name="Suda W."/>
            <person name="Oshima K."/>
            <person name="Hattori M."/>
            <person name="Ohkuma M."/>
            <person name="Hosokawa M."/>
            <person name="Miyashita K."/>
            <person name="Thompson F.L."/>
            <person name="Niwa A."/>
            <person name="Sawabe T."/>
            <person name="Sawabe T."/>
        </authorList>
    </citation>
    <scope>NUCLEOTIDE SEQUENCE [LARGE SCALE GENOMIC DNA]</scope>
    <source>
        <strain evidence="5">JCM 19294</strain>
    </source>
</reference>